<dbReference type="InterPro" id="IPR017938">
    <property type="entry name" value="Riboflavin_synthase-like_b-brl"/>
</dbReference>
<comment type="cofactor">
    <cofactor evidence="1">
        <name>FAD</name>
        <dbReference type="ChEBI" id="CHEBI:57692"/>
    </cofactor>
</comment>
<dbReference type="InterPro" id="IPR039261">
    <property type="entry name" value="FNR_nucleotide-bd"/>
</dbReference>
<keyword evidence="2" id="KW-0408">Iron</keyword>
<keyword evidence="6" id="KW-1185">Reference proteome</keyword>
<name>A0ABT4TWN1_9ACTN</name>
<protein>
    <submittedName>
        <fullName evidence="5">Ferredoxin reductase</fullName>
    </submittedName>
</protein>
<gene>
    <name evidence="5" type="ORF">O4U47_29310</name>
</gene>
<keyword evidence="3" id="KW-0411">Iron-sulfur</keyword>
<comment type="caution">
    <text evidence="5">The sequence shown here is derived from an EMBL/GenBank/DDBJ whole genome shotgun (WGS) entry which is preliminary data.</text>
</comment>
<proteinExistence type="predicted"/>
<evidence type="ECO:0000256" key="3">
    <source>
        <dbReference type="ARBA" id="ARBA00023014"/>
    </source>
</evidence>
<dbReference type="Pfam" id="PF00970">
    <property type="entry name" value="FAD_binding_6"/>
    <property type="match status" value="1"/>
</dbReference>
<dbReference type="PANTHER" id="PTHR47354">
    <property type="entry name" value="NADH OXIDOREDUCTASE HCR"/>
    <property type="match status" value="1"/>
</dbReference>
<dbReference type="SUPFAM" id="SSF63380">
    <property type="entry name" value="Riboflavin synthase domain-like"/>
    <property type="match status" value="1"/>
</dbReference>
<dbReference type="PRINTS" id="PR00371">
    <property type="entry name" value="FPNCR"/>
</dbReference>
<organism evidence="5 6">
    <name type="scientific">Nocardiopsis suaedae</name>
    <dbReference type="NCBI Taxonomy" id="3018444"/>
    <lineage>
        <taxon>Bacteria</taxon>
        <taxon>Bacillati</taxon>
        <taxon>Actinomycetota</taxon>
        <taxon>Actinomycetes</taxon>
        <taxon>Streptosporangiales</taxon>
        <taxon>Nocardiopsidaceae</taxon>
        <taxon>Nocardiopsis</taxon>
    </lineage>
</organism>
<dbReference type="Pfam" id="PF00175">
    <property type="entry name" value="NAD_binding_1"/>
    <property type="match status" value="1"/>
</dbReference>
<accession>A0ABT4TWN1</accession>
<evidence type="ECO:0000256" key="2">
    <source>
        <dbReference type="ARBA" id="ARBA00022714"/>
    </source>
</evidence>
<dbReference type="InterPro" id="IPR050415">
    <property type="entry name" value="MRET"/>
</dbReference>
<reference evidence="5" key="1">
    <citation type="submission" date="2023-01" db="EMBL/GenBank/DDBJ databases">
        <title>Draft genome sequence of Nocardiopsis sp. LSu2-4 isolated from halophytes.</title>
        <authorList>
            <person name="Duangmal K."/>
            <person name="Chantavorakit T."/>
        </authorList>
    </citation>
    <scope>NUCLEOTIDE SEQUENCE</scope>
    <source>
        <strain evidence="5">LSu2-4</strain>
    </source>
</reference>
<dbReference type="RefSeq" id="WP_270681227.1">
    <property type="nucleotide sequence ID" value="NZ_JAQFWP010000095.1"/>
</dbReference>
<evidence type="ECO:0000313" key="6">
    <source>
        <dbReference type="Proteomes" id="UP001165685"/>
    </source>
</evidence>
<dbReference type="EMBL" id="JAQFWP010000095">
    <property type="protein sequence ID" value="MDA2808640.1"/>
    <property type="molecule type" value="Genomic_DNA"/>
</dbReference>
<dbReference type="InterPro" id="IPR001709">
    <property type="entry name" value="Flavoprot_Pyr_Nucl_cyt_Rdtase"/>
</dbReference>
<dbReference type="InterPro" id="IPR017927">
    <property type="entry name" value="FAD-bd_FR_type"/>
</dbReference>
<dbReference type="SUPFAM" id="SSF52343">
    <property type="entry name" value="Ferredoxin reductase-like, C-terminal NADP-linked domain"/>
    <property type="match status" value="1"/>
</dbReference>
<evidence type="ECO:0000259" key="4">
    <source>
        <dbReference type="PROSITE" id="PS51384"/>
    </source>
</evidence>
<dbReference type="Gene3D" id="2.40.30.10">
    <property type="entry name" value="Translation factors"/>
    <property type="match status" value="1"/>
</dbReference>
<evidence type="ECO:0000256" key="1">
    <source>
        <dbReference type="ARBA" id="ARBA00001974"/>
    </source>
</evidence>
<dbReference type="PANTHER" id="PTHR47354:SF5">
    <property type="entry name" value="PROTEIN RFBI"/>
    <property type="match status" value="1"/>
</dbReference>
<keyword evidence="2" id="KW-0479">Metal-binding</keyword>
<keyword evidence="2" id="KW-0001">2Fe-2S</keyword>
<feature type="domain" description="FAD-binding FR-type" evidence="4">
    <location>
        <begin position="3"/>
        <end position="105"/>
    </location>
</feature>
<dbReference type="InterPro" id="IPR001433">
    <property type="entry name" value="OxRdtase_FAD/NAD-bd"/>
</dbReference>
<dbReference type="InterPro" id="IPR008333">
    <property type="entry name" value="Cbr1-like_FAD-bd_dom"/>
</dbReference>
<evidence type="ECO:0000313" key="5">
    <source>
        <dbReference type="EMBL" id="MDA2808640.1"/>
    </source>
</evidence>
<dbReference type="CDD" id="cd06217">
    <property type="entry name" value="FNR_iron_sulfur_binding_3"/>
    <property type="match status" value="1"/>
</dbReference>
<dbReference type="Gene3D" id="3.40.50.80">
    <property type="entry name" value="Nucleotide-binding domain of ferredoxin-NADP reductase (FNR) module"/>
    <property type="match status" value="1"/>
</dbReference>
<dbReference type="PROSITE" id="PS51384">
    <property type="entry name" value="FAD_FR"/>
    <property type="match status" value="1"/>
</dbReference>
<sequence>MPGHWRPAVLVGARAESPTARTLVLKAEEGWPGHRPGQHVDVRLTAEDGYTAQRSYSLAAPAVGDTVEITVQRVPGGEVSPYLVDEMAEGDRLEVRGPLGGWFVWDPASTDPVALFGGGAGVVPLMCMVRARRAARSRALFRLVYSVRAPDGLLYRAELRERAPGDAGLDVFLAYTRTAPEGTPRAPARVGVADVNTHGLPAEFGPMCFVCGPTGFVEAVADALVALGHDPGRIRTERFGASGGPR</sequence>
<dbReference type="Proteomes" id="UP001165685">
    <property type="component" value="Unassembled WGS sequence"/>
</dbReference>